<dbReference type="InterPro" id="IPR052664">
    <property type="entry name" value="BTB-MATH_domain_protein"/>
</dbReference>
<dbReference type="InterPro" id="IPR008974">
    <property type="entry name" value="TRAF-like"/>
</dbReference>
<dbReference type="SUPFAM" id="SSF49599">
    <property type="entry name" value="TRAF domain-like"/>
    <property type="match status" value="1"/>
</dbReference>
<reference evidence="1" key="1">
    <citation type="journal article" date="2008" name="Genome Res.">
        <title>Multigenome DNA sequence conservation identifies Hox cis-regulatory elements.</title>
        <authorList>
            <person name="Kuntz S.G."/>
            <person name="Schwarz E.M."/>
            <person name="DeModena J.A."/>
            <person name="De Buysscher T."/>
            <person name="Trout D."/>
            <person name="Shizuya H."/>
            <person name="Sternberg P.W."/>
            <person name="Wold B.J."/>
        </authorList>
    </citation>
    <scope>NUCLEOTIDE SEQUENCE</scope>
    <source>
        <strain evidence="1">CB5161</strain>
    </source>
</reference>
<evidence type="ECO:0000313" key="1">
    <source>
        <dbReference type="EMBL" id="ACI49010.1"/>
    </source>
</evidence>
<evidence type="ECO:0008006" key="2">
    <source>
        <dbReference type="Google" id="ProtNLM"/>
    </source>
</evidence>
<dbReference type="EMBL" id="FJ362354">
    <property type="protein sequence ID" value="ACI49010.1"/>
    <property type="molecule type" value="Genomic_DNA"/>
</dbReference>
<protein>
    <recommendedName>
        <fullName evidence="2">BTB domain-containing protein</fullName>
    </recommendedName>
</protein>
<dbReference type="HOGENOM" id="CLU_075906_0_0_1"/>
<gene>
    <name evidence="1" type="ORF">Cbre_JD02.009</name>
</gene>
<organism evidence="1">
    <name type="scientific">Caenorhabditis brenneri</name>
    <name type="common">Nematode worm</name>
    <dbReference type="NCBI Taxonomy" id="135651"/>
    <lineage>
        <taxon>Eukaryota</taxon>
        <taxon>Metazoa</taxon>
        <taxon>Ecdysozoa</taxon>
        <taxon>Nematoda</taxon>
        <taxon>Chromadorea</taxon>
        <taxon>Rhabditida</taxon>
        <taxon>Rhabditina</taxon>
        <taxon>Rhabditomorpha</taxon>
        <taxon>Rhabditoidea</taxon>
        <taxon>Rhabditidae</taxon>
        <taxon>Peloderinae</taxon>
        <taxon>Caenorhabditis</taxon>
    </lineage>
</organism>
<dbReference type="PANTHER" id="PTHR22743">
    <property type="entry name" value="MEPRIN/TRAF-LIKE MATH FAMILY-C.ELEGANS"/>
    <property type="match status" value="1"/>
</dbReference>
<proteinExistence type="predicted"/>
<dbReference type="PANTHER" id="PTHR22743:SF165">
    <property type="entry name" value="BTB AND MATH DOMAIN CONTAINING-RELATED"/>
    <property type="match status" value="1"/>
</dbReference>
<dbReference type="Gene3D" id="2.60.210.10">
    <property type="entry name" value="Apoptosis, Tumor Necrosis Factor Receptor Associated Protein 2, Chain A"/>
    <property type="match status" value="1"/>
</dbReference>
<dbReference type="AlphaFoldDB" id="B6VBB7"/>
<sequence length="316" mass="37171">MTQCSKYSLNGVYRCENFAQHVEGRDFPRFPIGSASGLNGWYIKFRVSVYNYNEWMYPFISCPNHPKVQVRAYFNILKKDGSSPFEKESKCLYLESNEGCQDKYVDIEDLLDEENGYLDNGALTVEYGVQVESVEDVNGIWRFNFFDLFFNWQNQDNMFDFIIRLENSLFGHKQIIKLHSKKISDSNKDWVRVPKSITVEELDMCLQITHGVRLQITVKELKKTIEIASRFAFSNTVRYCEQQLIKMDEQTKLKLTRNVKLAVKFKLERYLNHSIKKIKSPERLMSVLKKLNIEKMSSATMKTLLSKYLELIDFLE</sequence>
<name>B6VBB7_CAEBE</name>
<accession>B6VBB7</accession>